<sequence>MLRDGVKIARCTVARLMKVMGLKGVRRGRRIKTTQRDDAVPCPLDRVKRQFRAERPNALWVADFTYCKTWSGFVYVAFVTDVFARRIVGWRVSASMRTDFVLNALNQALHDRQPPPGLIHHSDHGSQYLSIRYTERLVDVGVEPSVGTVGDSYDNALAETINGLYKAEVVHRRSWRTLQDVELATLEWVHWYNNHRLLGPLGYVSPAKAEEVYIRNLVKVIQAVVDLGLKPGRAANAAFDAMKKGHRLPAWVARVGTETSASTVSFGGRDVSVTNACEPHDYSSEHIAVLYDSQKMSSFALERTITPICAAD</sequence>
<accession>A0A238H4J3</accession>
<dbReference type="Pfam" id="PF00665">
    <property type="entry name" value="rve"/>
    <property type="match status" value="1"/>
</dbReference>
<protein>
    <submittedName>
        <fullName evidence="2">Mobile element protein</fullName>
    </submittedName>
</protein>
<dbReference type="Proteomes" id="UP000198460">
    <property type="component" value="Unassembled WGS sequence"/>
</dbReference>
<dbReference type="PANTHER" id="PTHR46889">
    <property type="entry name" value="TRANSPOSASE INSF FOR INSERTION SEQUENCE IS3B-RELATED"/>
    <property type="match status" value="1"/>
</dbReference>
<dbReference type="SUPFAM" id="SSF53098">
    <property type="entry name" value="Ribonuclease H-like"/>
    <property type="match status" value="1"/>
</dbReference>
<dbReference type="EMBL" id="FXAN01000050">
    <property type="protein sequence ID" value="SMG00085.1"/>
    <property type="molecule type" value="Genomic_DNA"/>
</dbReference>
<dbReference type="SUPFAM" id="SSF89872">
    <property type="entry name" value="Inhibitor of vertebrate lysozyme, Ivy"/>
    <property type="match status" value="1"/>
</dbReference>
<organism evidence="2 3">
    <name type="scientific">Burkholderia singularis</name>
    <dbReference type="NCBI Taxonomy" id="1503053"/>
    <lineage>
        <taxon>Bacteria</taxon>
        <taxon>Pseudomonadati</taxon>
        <taxon>Pseudomonadota</taxon>
        <taxon>Betaproteobacteria</taxon>
        <taxon>Burkholderiales</taxon>
        <taxon>Burkholderiaceae</taxon>
        <taxon>Burkholderia</taxon>
        <taxon>pseudomallei group</taxon>
    </lineage>
</organism>
<dbReference type="InterPro" id="IPR050900">
    <property type="entry name" value="Transposase_IS3/IS150/IS904"/>
</dbReference>
<dbReference type="AlphaFoldDB" id="A0A238H4J3"/>
<dbReference type="InterPro" id="IPR048020">
    <property type="entry name" value="Transpos_IS3"/>
</dbReference>
<evidence type="ECO:0000259" key="1">
    <source>
        <dbReference type="PROSITE" id="PS50994"/>
    </source>
</evidence>
<feature type="domain" description="Integrase catalytic" evidence="1">
    <location>
        <begin position="52"/>
        <end position="214"/>
    </location>
</feature>
<dbReference type="NCBIfam" id="NF033516">
    <property type="entry name" value="transpos_IS3"/>
    <property type="match status" value="1"/>
</dbReference>
<dbReference type="PANTHER" id="PTHR46889:SF4">
    <property type="entry name" value="TRANSPOSASE INSO FOR INSERTION SEQUENCE ELEMENT IS911B-RELATED"/>
    <property type="match status" value="1"/>
</dbReference>
<dbReference type="InterPro" id="IPR001584">
    <property type="entry name" value="Integrase_cat-core"/>
</dbReference>
<dbReference type="PROSITE" id="PS50994">
    <property type="entry name" value="INTEGRASE"/>
    <property type="match status" value="1"/>
</dbReference>
<gene>
    <name evidence="2" type="ORF">BSIN_0210</name>
</gene>
<proteinExistence type="predicted"/>
<dbReference type="Pfam" id="PF13333">
    <property type="entry name" value="rve_2"/>
    <property type="match status" value="1"/>
</dbReference>
<dbReference type="Gene3D" id="3.30.420.10">
    <property type="entry name" value="Ribonuclease H-like superfamily/Ribonuclease H"/>
    <property type="match status" value="1"/>
</dbReference>
<dbReference type="InterPro" id="IPR036397">
    <property type="entry name" value="RNaseH_sf"/>
</dbReference>
<dbReference type="GO" id="GO:0003676">
    <property type="term" value="F:nucleic acid binding"/>
    <property type="evidence" value="ECO:0007669"/>
    <property type="project" value="InterPro"/>
</dbReference>
<evidence type="ECO:0000313" key="3">
    <source>
        <dbReference type="Proteomes" id="UP000198460"/>
    </source>
</evidence>
<dbReference type="Gene3D" id="3.40.1420.10">
    <property type="entry name" value="Inhibitor of vertebrate lysozyme"/>
    <property type="match status" value="1"/>
</dbReference>
<dbReference type="GO" id="GO:0015074">
    <property type="term" value="P:DNA integration"/>
    <property type="evidence" value="ECO:0007669"/>
    <property type="project" value="InterPro"/>
</dbReference>
<name>A0A238H4J3_9BURK</name>
<dbReference type="InterPro" id="IPR036501">
    <property type="entry name" value="Inhibitor_vert_lysozyme_sf"/>
</dbReference>
<dbReference type="Pfam" id="PF08816">
    <property type="entry name" value="Ivy"/>
    <property type="match status" value="1"/>
</dbReference>
<reference evidence="2 3" key="1">
    <citation type="submission" date="2017-04" db="EMBL/GenBank/DDBJ databases">
        <authorList>
            <person name="Afonso C.L."/>
            <person name="Miller P.J."/>
            <person name="Scott M.A."/>
            <person name="Spackman E."/>
            <person name="Goraichik I."/>
            <person name="Dimitrov K.M."/>
            <person name="Suarez D.L."/>
            <person name="Swayne D.E."/>
        </authorList>
    </citation>
    <scope>NUCLEOTIDE SEQUENCE [LARGE SCALE GENOMIC DNA]</scope>
    <source>
        <strain evidence="2">LMG 28154</strain>
    </source>
</reference>
<evidence type="ECO:0000313" key="2">
    <source>
        <dbReference type="EMBL" id="SMG00085.1"/>
    </source>
</evidence>
<dbReference type="InterPro" id="IPR012337">
    <property type="entry name" value="RNaseH-like_sf"/>
</dbReference>